<keyword evidence="3" id="KW-1185">Reference proteome</keyword>
<sequence length="323" mass="38045">MDLNLKIFSWNCQGCASKNSIRVFWEYNTENNPNIVCLVELRVRVGIWVAWKDSVRIQIIRNHPQFISLSVDIFFPNKSFLISFVYGSPDRSKCKILWEGLKAVSPTQPIPWLIMEDFNAIMSPEDKRSPYTVGKRCDLFGNFDLGYSRPSFIWQQGATFVRLDRALANDELMLLFPHCLVHHLTRIKSDHRPFLLNTKPDLGVAKGRPFRFLAGWKQHNTFPTFVKEKWNFSGNMVDSLNNFTSSVRIWNRNKALDHFPSSHLAQKELDVRDELENVLDHEDLLWRQKGRCNWIQLVDRNTNFYHSRMIKRKNINHITTTYR</sequence>
<evidence type="ECO:0000313" key="3">
    <source>
        <dbReference type="Proteomes" id="UP000325315"/>
    </source>
</evidence>
<feature type="domain" description="Endonuclease/exonuclease/phosphatase" evidence="1">
    <location>
        <begin position="9"/>
        <end position="191"/>
    </location>
</feature>
<name>A0A5B6U0U9_9ROSI</name>
<dbReference type="PANTHER" id="PTHR33710">
    <property type="entry name" value="BNAC02G09200D PROTEIN"/>
    <property type="match status" value="1"/>
</dbReference>
<dbReference type="EMBL" id="SMMG02000123">
    <property type="protein sequence ID" value="KAA3450813.1"/>
    <property type="molecule type" value="Genomic_DNA"/>
</dbReference>
<evidence type="ECO:0000259" key="1">
    <source>
        <dbReference type="Pfam" id="PF03372"/>
    </source>
</evidence>
<dbReference type="Pfam" id="PF03372">
    <property type="entry name" value="Exo_endo_phos"/>
    <property type="match status" value="1"/>
</dbReference>
<organism evidence="2 3">
    <name type="scientific">Gossypium australe</name>
    <dbReference type="NCBI Taxonomy" id="47621"/>
    <lineage>
        <taxon>Eukaryota</taxon>
        <taxon>Viridiplantae</taxon>
        <taxon>Streptophyta</taxon>
        <taxon>Embryophyta</taxon>
        <taxon>Tracheophyta</taxon>
        <taxon>Spermatophyta</taxon>
        <taxon>Magnoliopsida</taxon>
        <taxon>eudicotyledons</taxon>
        <taxon>Gunneridae</taxon>
        <taxon>Pentapetalae</taxon>
        <taxon>rosids</taxon>
        <taxon>malvids</taxon>
        <taxon>Malvales</taxon>
        <taxon>Malvaceae</taxon>
        <taxon>Malvoideae</taxon>
        <taxon>Gossypium</taxon>
    </lineage>
</organism>
<dbReference type="SUPFAM" id="SSF56219">
    <property type="entry name" value="DNase I-like"/>
    <property type="match status" value="1"/>
</dbReference>
<dbReference type="Proteomes" id="UP000325315">
    <property type="component" value="Unassembled WGS sequence"/>
</dbReference>
<protein>
    <submittedName>
        <fullName evidence="2">Reverse transcriptase</fullName>
    </submittedName>
</protein>
<dbReference type="AlphaFoldDB" id="A0A5B6U0U9"/>
<dbReference type="PANTHER" id="PTHR33710:SF77">
    <property type="entry name" value="DNASE I-LIKE SUPERFAMILY PROTEIN"/>
    <property type="match status" value="1"/>
</dbReference>
<reference evidence="3" key="1">
    <citation type="journal article" date="2019" name="Plant Biotechnol. J.">
        <title>Genome sequencing of the Australian wild diploid species Gossypium australe highlights disease resistance and delayed gland morphogenesis.</title>
        <authorList>
            <person name="Cai Y."/>
            <person name="Cai X."/>
            <person name="Wang Q."/>
            <person name="Wang P."/>
            <person name="Zhang Y."/>
            <person name="Cai C."/>
            <person name="Xu Y."/>
            <person name="Wang K."/>
            <person name="Zhou Z."/>
            <person name="Wang C."/>
            <person name="Geng S."/>
            <person name="Li B."/>
            <person name="Dong Q."/>
            <person name="Hou Y."/>
            <person name="Wang H."/>
            <person name="Ai P."/>
            <person name="Liu Z."/>
            <person name="Yi F."/>
            <person name="Sun M."/>
            <person name="An G."/>
            <person name="Cheng J."/>
            <person name="Zhang Y."/>
            <person name="Shi Q."/>
            <person name="Xie Y."/>
            <person name="Shi X."/>
            <person name="Chang Y."/>
            <person name="Huang F."/>
            <person name="Chen Y."/>
            <person name="Hong S."/>
            <person name="Mi L."/>
            <person name="Sun Q."/>
            <person name="Zhang L."/>
            <person name="Zhou B."/>
            <person name="Peng R."/>
            <person name="Zhang X."/>
            <person name="Liu F."/>
        </authorList>
    </citation>
    <scope>NUCLEOTIDE SEQUENCE [LARGE SCALE GENOMIC DNA]</scope>
    <source>
        <strain evidence="3">cv. PA1801</strain>
    </source>
</reference>
<keyword evidence="2" id="KW-0548">Nucleotidyltransferase</keyword>
<keyword evidence="2" id="KW-0808">Transferase</keyword>
<evidence type="ECO:0000313" key="2">
    <source>
        <dbReference type="EMBL" id="KAA3450813.1"/>
    </source>
</evidence>
<keyword evidence="2" id="KW-0695">RNA-directed DNA polymerase</keyword>
<dbReference type="Gene3D" id="3.60.10.10">
    <property type="entry name" value="Endonuclease/exonuclease/phosphatase"/>
    <property type="match status" value="1"/>
</dbReference>
<comment type="caution">
    <text evidence="2">The sequence shown here is derived from an EMBL/GenBank/DDBJ whole genome shotgun (WGS) entry which is preliminary data.</text>
</comment>
<accession>A0A5B6U0U9</accession>
<dbReference type="GO" id="GO:0003964">
    <property type="term" value="F:RNA-directed DNA polymerase activity"/>
    <property type="evidence" value="ECO:0007669"/>
    <property type="project" value="UniProtKB-KW"/>
</dbReference>
<dbReference type="InterPro" id="IPR036691">
    <property type="entry name" value="Endo/exonu/phosph_ase_sf"/>
</dbReference>
<dbReference type="InterPro" id="IPR005135">
    <property type="entry name" value="Endo/exonuclease/phosphatase"/>
</dbReference>
<proteinExistence type="predicted"/>
<gene>
    <name evidence="2" type="ORF">EPI10_034231</name>
</gene>
<dbReference type="OrthoDB" id="1001832at2759"/>